<reference evidence="1 2" key="1">
    <citation type="submission" date="2010-03" db="EMBL/GenBank/DDBJ databases">
        <title>The genome sequence of Eubacterium siraeum 70/3.</title>
        <authorList>
            <consortium name="metaHIT consortium -- http://www.metahit.eu/"/>
            <person name="Pajon A."/>
            <person name="Turner K."/>
            <person name="Parkhill J."/>
            <person name="Duncan S."/>
            <person name="Flint H."/>
        </authorList>
    </citation>
    <scope>NUCLEOTIDE SEQUENCE [LARGE SCALE GENOMIC DNA]</scope>
    <source>
        <strain evidence="1 2">70/3</strain>
    </source>
</reference>
<dbReference type="Proteomes" id="UP000008803">
    <property type="component" value="Chromosome"/>
</dbReference>
<organism evidence="1 2">
    <name type="scientific">[Eubacterium] siraeum 70/3</name>
    <dbReference type="NCBI Taxonomy" id="657319"/>
    <lineage>
        <taxon>Bacteria</taxon>
        <taxon>Bacillati</taxon>
        <taxon>Bacillota</taxon>
        <taxon>Clostridia</taxon>
        <taxon>Eubacteriales</taxon>
        <taxon>Oscillospiraceae</taxon>
        <taxon>Oscillospiraceae incertae sedis</taxon>
    </lineage>
</organism>
<reference evidence="1 2" key="2">
    <citation type="submission" date="2010-03" db="EMBL/GenBank/DDBJ databases">
        <authorList>
            <person name="Pajon A."/>
        </authorList>
    </citation>
    <scope>NUCLEOTIDE SEQUENCE [LARGE SCALE GENOMIC DNA]</scope>
    <source>
        <strain evidence="1 2">70/3</strain>
    </source>
</reference>
<dbReference type="SUPFAM" id="SSF81631">
    <property type="entry name" value="PAP/OAS1 substrate-binding domain"/>
    <property type="match status" value="1"/>
</dbReference>
<keyword evidence="1" id="KW-0808">Transferase</keyword>
<sequence>MIVMSEDSLVNLLKSHNADFILNRGFSLCYDACGISQLICKSSKITPCDFTALSEESFRNLTNDFMFHTVWAEKKIRRGELWTAIMCVNGYLKTKLITVIEMYEHCIHGTAYDTWHNGRMAEQWAEPFIVDKLGDCFSRYDADDLLSALAATRELFLTLAKECASAYGYTTGIPEIDS</sequence>
<dbReference type="AlphaFoldDB" id="D4JTA5"/>
<dbReference type="GO" id="GO:0016779">
    <property type="term" value="F:nucleotidyltransferase activity"/>
    <property type="evidence" value="ECO:0007669"/>
    <property type="project" value="UniProtKB-KW"/>
</dbReference>
<dbReference type="InterPro" id="IPR007530">
    <property type="entry name" value="Aminoglycoside_adenylylTfrase"/>
</dbReference>
<dbReference type="BioCyc" id="ESIR657319:G136K-965-MONOMER"/>
<keyword evidence="1" id="KW-0548">Nucleotidyltransferase</keyword>
<dbReference type="KEGG" id="esu:EUS_11380"/>
<accession>D4JTA5</accession>
<gene>
    <name evidence="1" type="ORF">EUS_11380</name>
</gene>
<proteinExistence type="predicted"/>
<protein>
    <submittedName>
        <fullName evidence="1">Streptomycin adenylyltransferase</fullName>
    </submittedName>
</protein>
<evidence type="ECO:0000313" key="2">
    <source>
        <dbReference type="Proteomes" id="UP000008803"/>
    </source>
</evidence>
<evidence type="ECO:0000313" key="1">
    <source>
        <dbReference type="EMBL" id="CBK96324.1"/>
    </source>
</evidence>
<dbReference type="Gene3D" id="1.20.120.330">
    <property type="entry name" value="Nucleotidyltransferases domain 2"/>
    <property type="match status" value="1"/>
</dbReference>
<dbReference type="HOGENOM" id="CLU_1508439_0_0_9"/>
<dbReference type="Pfam" id="PF04439">
    <property type="entry name" value="Adenyl_transf"/>
    <property type="match status" value="1"/>
</dbReference>
<dbReference type="PATRIC" id="fig|657319.3.peg.1423"/>
<name>D4JTA5_9FIRM</name>
<dbReference type="EMBL" id="FP929044">
    <property type="protein sequence ID" value="CBK96324.1"/>
    <property type="molecule type" value="Genomic_DNA"/>
</dbReference>